<gene>
    <name evidence="5" type="ORF">EYD45_09150</name>
</gene>
<name>A0A4Q9FD00_9FLAO</name>
<dbReference type="Proteomes" id="UP000291142">
    <property type="component" value="Unassembled WGS sequence"/>
</dbReference>
<comment type="caution">
    <text evidence="5">The sequence shown here is derived from an EMBL/GenBank/DDBJ whole genome shotgun (WGS) entry which is preliminary data.</text>
</comment>
<keyword evidence="1 3" id="KW-0732">Signal</keyword>
<accession>A0A4Q9FD00</accession>
<keyword evidence="2 5" id="KW-0456">Lyase</keyword>
<dbReference type="RefSeq" id="WP_130964241.1">
    <property type="nucleotide sequence ID" value="NZ_SIRT01000006.1"/>
</dbReference>
<dbReference type="Gene3D" id="1.50.10.100">
    <property type="entry name" value="Chondroitin AC/alginate lyase"/>
    <property type="match status" value="1"/>
</dbReference>
<feature type="domain" description="Alginate lyase" evidence="4">
    <location>
        <begin position="51"/>
        <end position="327"/>
    </location>
</feature>
<dbReference type="EMBL" id="SIRT01000006">
    <property type="protein sequence ID" value="TBN03673.1"/>
    <property type="molecule type" value="Genomic_DNA"/>
</dbReference>
<evidence type="ECO:0000313" key="5">
    <source>
        <dbReference type="EMBL" id="TBN03673.1"/>
    </source>
</evidence>
<feature type="chain" id="PRO_5020551928" evidence="3">
    <location>
        <begin position="22"/>
        <end position="389"/>
    </location>
</feature>
<reference evidence="5 6" key="1">
    <citation type="submission" date="2019-02" db="EMBL/GenBank/DDBJ databases">
        <title>Hyunsoonleella sp., isolated from marine sediment.</title>
        <authorList>
            <person name="Liu B.-T."/>
        </authorList>
    </citation>
    <scope>NUCLEOTIDE SEQUENCE [LARGE SCALE GENOMIC DNA]</scope>
    <source>
        <strain evidence="5 6">T58</strain>
    </source>
</reference>
<dbReference type="OrthoDB" id="7210452at2"/>
<evidence type="ECO:0000313" key="6">
    <source>
        <dbReference type="Proteomes" id="UP000291142"/>
    </source>
</evidence>
<evidence type="ECO:0000259" key="4">
    <source>
        <dbReference type="Pfam" id="PF05426"/>
    </source>
</evidence>
<sequence length="389" mass="44993">MKSKYFILLFLMLLVSCSNSPKTHFDIVETLVKDKVLNDAEKFLDLEPITVTAHTSKRSAGTKHDFYSEGDYWWPNPEDPNGPYIRKDGLSNPDNFVAHRRSMIRLSQISGALASAYLITKDDVYLQNLMPHLKAWFVDDGTKMNPHLLYAQAIKGRVTGRGIGIIDTIHLIEVSLAVEVIEDSYIYNKEDIIAIKDWFSKYLNWLTTHEYGIKERDNGNNHSTCWAMQVAAFARLVGNKEQMLFCKNLFKKTLLPEQMAKDGSFPKELARTKPYGYSIFNLDAMTGLAQLLTSKEENIFKYVTKDGKSLKLGMQFLYPYLNDKNTWPFKKDVMHWDEWPTKQPSLLFAGLQFQQNNYIETWAVLPQIPNNPEIVRNMPIRYPLLWVKE</sequence>
<evidence type="ECO:0000256" key="2">
    <source>
        <dbReference type="ARBA" id="ARBA00023239"/>
    </source>
</evidence>
<evidence type="ECO:0000256" key="3">
    <source>
        <dbReference type="SAM" id="SignalP"/>
    </source>
</evidence>
<dbReference type="AlphaFoldDB" id="A0A4Q9FD00"/>
<keyword evidence="6" id="KW-1185">Reference proteome</keyword>
<dbReference type="SUPFAM" id="SSF48230">
    <property type="entry name" value="Chondroitin AC/alginate lyase"/>
    <property type="match status" value="1"/>
</dbReference>
<dbReference type="GO" id="GO:0016829">
    <property type="term" value="F:lyase activity"/>
    <property type="evidence" value="ECO:0007669"/>
    <property type="project" value="UniProtKB-KW"/>
</dbReference>
<protein>
    <submittedName>
        <fullName evidence="5">Alginate lyase</fullName>
    </submittedName>
</protein>
<dbReference type="InterPro" id="IPR008929">
    <property type="entry name" value="Chondroitin_lyas"/>
</dbReference>
<dbReference type="Pfam" id="PF05426">
    <property type="entry name" value="Alginate_lyase"/>
    <property type="match status" value="1"/>
</dbReference>
<proteinExistence type="predicted"/>
<dbReference type="InterPro" id="IPR008397">
    <property type="entry name" value="Alginate_lyase_dom"/>
</dbReference>
<feature type="signal peptide" evidence="3">
    <location>
        <begin position="1"/>
        <end position="21"/>
    </location>
</feature>
<organism evidence="5 6">
    <name type="scientific">Hyunsoonleella flava</name>
    <dbReference type="NCBI Taxonomy" id="2527939"/>
    <lineage>
        <taxon>Bacteria</taxon>
        <taxon>Pseudomonadati</taxon>
        <taxon>Bacteroidota</taxon>
        <taxon>Flavobacteriia</taxon>
        <taxon>Flavobacteriales</taxon>
        <taxon>Flavobacteriaceae</taxon>
    </lineage>
</organism>
<evidence type="ECO:0000256" key="1">
    <source>
        <dbReference type="ARBA" id="ARBA00022729"/>
    </source>
</evidence>
<dbReference type="PROSITE" id="PS51257">
    <property type="entry name" value="PROKAR_LIPOPROTEIN"/>
    <property type="match status" value="1"/>
</dbReference>
<dbReference type="GO" id="GO:0042597">
    <property type="term" value="C:periplasmic space"/>
    <property type="evidence" value="ECO:0007669"/>
    <property type="project" value="InterPro"/>
</dbReference>